<dbReference type="Pfam" id="PF00072">
    <property type="entry name" value="Response_reg"/>
    <property type="match status" value="1"/>
</dbReference>
<dbReference type="SMART" id="SM00421">
    <property type="entry name" value="HTH_LUXR"/>
    <property type="match status" value="1"/>
</dbReference>
<dbReference type="PANTHER" id="PTHR43214:SF41">
    <property type="entry name" value="NITRATE_NITRITE RESPONSE REGULATOR PROTEIN NARP"/>
    <property type="match status" value="1"/>
</dbReference>
<dbReference type="InterPro" id="IPR058245">
    <property type="entry name" value="NreC/VraR/RcsB-like_REC"/>
</dbReference>
<feature type="domain" description="Response regulatory" evidence="7">
    <location>
        <begin position="20"/>
        <end position="136"/>
    </location>
</feature>
<dbReference type="SUPFAM" id="SSF52172">
    <property type="entry name" value="CheY-like"/>
    <property type="match status" value="1"/>
</dbReference>
<dbReference type="PRINTS" id="PR00038">
    <property type="entry name" value="HTHLUXR"/>
</dbReference>
<dbReference type="PROSITE" id="PS50110">
    <property type="entry name" value="RESPONSE_REGULATORY"/>
    <property type="match status" value="1"/>
</dbReference>
<dbReference type="InterPro" id="IPR016032">
    <property type="entry name" value="Sig_transdc_resp-reg_C-effctor"/>
</dbReference>
<keyword evidence="2" id="KW-0805">Transcription regulation</keyword>
<dbReference type="InterPro" id="IPR001789">
    <property type="entry name" value="Sig_transdc_resp-reg_receiver"/>
</dbReference>
<dbReference type="PROSITE" id="PS50043">
    <property type="entry name" value="HTH_LUXR_2"/>
    <property type="match status" value="1"/>
</dbReference>
<sequence length="234" mass="26581">MLFIFYKFGSKNPNMLNKIRIHLADDHQILIDGIRTLLHTNPIFEVVGFSINGTNLYDEVLRNKSDILILDINMPEKDGIEVIKEFAKKGFPCKIIILSSHDDLRIIKEVMKLGSSGYLTKKCAGENIIEAVLAVTNGEEYFCKAVREKIFSTVTKDNPKLIKPELKGNLLLTERELEIIILISLELSGKEISDQLFISVNTVETHRKNIMKKLDAKNSISLVKYAIKHKLIKS</sequence>
<dbReference type="SUPFAM" id="SSF46894">
    <property type="entry name" value="C-terminal effector domain of the bipartite response regulators"/>
    <property type="match status" value="1"/>
</dbReference>
<keyword evidence="3" id="KW-0238">DNA-binding</keyword>
<evidence type="ECO:0000313" key="8">
    <source>
        <dbReference type="EMBL" id="SDI14349.1"/>
    </source>
</evidence>
<dbReference type="CDD" id="cd17535">
    <property type="entry name" value="REC_NarL-like"/>
    <property type="match status" value="1"/>
</dbReference>
<evidence type="ECO:0000256" key="3">
    <source>
        <dbReference type="ARBA" id="ARBA00023125"/>
    </source>
</evidence>
<dbReference type="InterPro" id="IPR000792">
    <property type="entry name" value="Tscrpt_reg_LuxR_C"/>
</dbReference>
<feature type="domain" description="HTH luxR-type" evidence="6">
    <location>
        <begin position="165"/>
        <end position="230"/>
    </location>
</feature>
<dbReference type="InterPro" id="IPR039420">
    <property type="entry name" value="WalR-like"/>
</dbReference>
<dbReference type="SMART" id="SM00448">
    <property type="entry name" value="REC"/>
    <property type="match status" value="1"/>
</dbReference>
<evidence type="ECO:0000256" key="4">
    <source>
        <dbReference type="ARBA" id="ARBA00023163"/>
    </source>
</evidence>
<evidence type="ECO:0000313" key="9">
    <source>
        <dbReference type="Proteomes" id="UP000199274"/>
    </source>
</evidence>
<dbReference type="GO" id="GO:0006355">
    <property type="term" value="P:regulation of DNA-templated transcription"/>
    <property type="evidence" value="ECO:0007669"/>
    <property type="project" value="InterPro"/>
</dbReference>
<organism evidence="8 9">
    <name type="scientific">Flavobacterium omnivorum</name>
    <dbReference type="NCBI Taxonomy" id="178355"/>
    <lineage>
        <taxon>Bacteria</taxon>
        <taxon>Pseudomonadati</taxon>
        <taxon>Bacteroidota</taxon>
        <taxon>Flavobacteriia</taxon>
        <taxon>Flavobacteriales</taxon>
        <taxon>Flavobacteriaceae</taxon>
        <taxon>Flavobacterium</taxon>
    </lineage>
</organism>
<dbReference type="GO" id="GO:0000160">
    <property type="term" value="P:phosphorelay signal transduction system"/>
    <property type="evidence" value="ECO:0007669"/>
    <property type="project" value="InterPro"/>
</dbReference>
<protein>
    <submittedName>
        <fullName evidence="8">Two component transcriptional regulator, LuxR family</fullName>
    </submittedName>
</protein>
<evidence type="ECO:0000256" key="5">
    <source>
        <dbReference type="PROSITE-ProRule" id="PRU00169"/>
    </source>
</evidence>
<evidence type="ECO:0000256" key="2">
    <source>
        <dbReference type="ARBA" id="ARBA00023015"/>
    </source>
</evidence>
<dbReference type="GO" id="GO:0003677">
    <property type="term" value="F:DNA binding"/>
    <property type="evidence" value="ECO:0007669"/>
    <property type="project" value="UniProtKB-KW"/>
</dbReference>
<evidence type="ECO:0000259" key="6">
    <source>
        <dbReference type="PROSITE" id="PS50043"/>
    </source>
</evidence>
<accession>A0A1G8I5V0</accession>
<dbReference type="Gene3D" id="3.40.50.2300">
    <property type="match status" value="1"/>
</dbReference>
<feature type="modified residue" description="4-aspartylphosphate" evidence="5">
    <location>
        <position position="71"/>
    </location>
</feature>
<proteinExistence type="predicted"/>
<dbReference type="STRING" id="178355.SAMN04488062_12431"/>
<name>A0A1G8I5V0_9FLAO</name>
<gene>
    <name evidence="8" type="ORF">SAMN04488062_12431</name>
</gene>
<dbReference type="EMBL" id="FNDB01000024">
    <property type="protein sequence ID" value="SDI14349.1"/>
    <property type="molecule type" value="Genomic_DNA"/>
</dbReference>
<dbReference type="InterPro" id="IPR011006">
    <property type="entry name" value="CheY-like_superfamily"/>
</dbReference>
<dbReference type="CDD" id="cd06170">
    <property type="entry name" value="LuxR_C_like"/>
    <property type="match status" value="1"/>
</dbReference>
<dbReference type="Pfam" id="PF00196">
    <property type="entry name" value="GerE"/>
    <property type="match status" value="1"/>
</dbReference>
<evidence type="ECO:0000259" key="7">
    <source>
        <dbReference type="PROSITE" id="PS50110"/>
    </source>
</evidence>
<keyword evidence="4" id="KW-0804">Transcription</keyword>
<reference evidence="9" key="1">
    <citation type="submission" date="2016-10" db="EMBL/GenBank/DDBJ databases">
        <authorList>
            <person name="Varghese N."/>
            <person name="Submissions S."/>
        </authorList>
    </citation>
    <scope>NUCLEOTIDE SEQUENCE [LARGE SCALE GENOMIC DNA]</scope>
    <source>
        <strain evidence="9">CGMCC 1.2747</strain>
    </source>
</reference>
<keyword evidence="9" id="KW-1185">Reference proteome</keyword>
<dbReference type="Proteomes" id="UP000199274">
    <property type="component" value="Unassembled WGS sequence"/>
</dbReference>
<dbReference type="PANTHER" id="PTHR43214">
    <property type="entry name" value="TWO-COMPONENT RESPONSE REGULATOR"/>
    <property type="match status" value="1"/>
</dbReference>
<dbReference type="AlphaFoldDB" id="A0A1G8I5V0"/>
<evidence type="ECO:0000256" key="1">
    <source>
        <dbReference type="ARBA" id="ARBA00022553"/>
    </source>
</evidence>
<keyword evidence="1 5" id="KW-0597">Phosphoprotein</keyword>